<dbReference type="Gene3D" id="1.20.1250.20">
    <property type="entry name" value="MFS general substrate transporter like domains"/>
    <property type="match status" value="2"/>
</dbReference>
<protein>
    <recommendedName>
        <fullName evidence="7">Major facilitator superfamily (MFS) profile domain-containing protein</fullName>
    </recommendedName>
</protein>
<dbReference type="GO" id="GO:0022857">
    <property type="term" value="F:transmembrane transporter activity"/>
    <property type="evidence" value="ECO:0007669"/>
    <property type="project" value="InterPro"/>
</dbReference>
<dbReference type="PANTHER" id="PTHR12778">
    <property type="entry name" value="SOLUTE CARRIER FAMILY 33 ACETYL-COA TRANSPORTER -RELATED"/>
    <property type="match status" value="1"/>
</dbReference>
<dbReference type="eggNOG" id="COG2814">
    <property type="taxonomic scope" value="Bacteria"/>
</dbReference>
<feature type="transmembrane region" description="Helical" evidence="6">
    <location>
        <begin position="356"/>
        <end position="382"/>
    </location>
</feature>
<dbReference type="KEGG" id="hhu:AR456_07905"/>
<gene>
    <name evidence="8" type="ORF">BJB45_06560</name>
</gene>
<comment type="subcellular location">
    <subcellularLocation>
        <location evidence="1">Membrane</location>
        <topology evidence="1">Multi-pass membrane protein</topology>
    </subcellularLocation>
</comment>
<dbReference type="Pfam" id="PF07690">
    <property type="entry name" value="MFS_1"/>
    <property type="match status" value="1"/>
</dbReference>
<evidence type="ECO:0000256" key="6">
    <source>
        <dbReference type="SAM" id="Phobius"/>
    </source>
</evidence>
<dbReference type="NCBIfam" id="TIGR00901">
    <property type="entry name" value="2A0125"/>
    <property type="match status" value="1"/>
</dbReference>
<dbReference type="PROSITE" id="PS50850">
    <property type="entry name" value="MFS"/>
    <property type="match status" value="1"/>
</dbReference>
<dbReference type="InterPro" id="IPR011701">
    <property type="entry name" value="MFS"/>
</dbReference>
<feature type="transmembrane region" description="Helical" evidence="6">
    <location>
        <begin position="331"/>
        <end position="350"/>
    </location>
</feature>
<feature type="transmembrane region" description="Helical" evidence="6">
    <location>
        <begin position="97"/>
        <end position="116"/>
    </location>
</feature>
<evidence type="ECO:0000256" key="3">
    <source>
        <dbReference type="ARBA" id="ARBA00022692"/>
    </source>
</evidence>
<dbReference type="InterPro" id="IPR020846">
    <property type="entry name" value="MFS_dom"/>
</dbReference>
<reference evidence="8 9" key="1">
    <citation type="submission" date="2013-08" db="EMBL/GenBank/DDBJ databases">
        <title>draft genome of Halomonas huanghegensis, strain BJGMM-B45T.</title>
        <authorList>
            <person name="Miao C."/>
            <person name="Wan Y."/>
            <person name="Jin W."/>
        </authorList>
    </citation>
    <scope>NUCLEOTIDE SEQUENCE [LARGE SCALE GENOMIC DNA]</scope>
    <source>
        <strain evidence="8 9">BJGMM-B45</strain>
    </source>
</reference>
<dbReference type="PANTHER" id="PTHR12778:SF10">
    <property type="entry name" value="MAJOR FACILITATOR SUPERFAMILY DOMAIN-CONTAINING PROTEIN 3"/>
    <property type="match status" value="1"/>
</dbReference>
<dbReference type="OrthoDB" id="9787815at2"/>
<dbReference type="STRING" id="1178482.AR456_07905"/>
<keyword evidence="4 6" id="KW-1133">Transmembrane helix</keyword>
<keyword evidence="9" id="KW-1185">Reference proteome</keyword>
<dbReference type="GO" id="GO:0016020">
    <property type="term" value="C:membrane"/>
    <property type="evidence" value="ECO:0007669"/>
    <property type="project" value="UniProtKB-SubCell"/>
</dbReference>
<dbReference type="InterPro" id="IPR004752">
    <property type="entry name" value="AmpG_permease/AT-1"/>
</dbReference>
<dbReference type="RefSeq" id="WP_021820848.1">
    <property type="nucleotide sequence ID" value="NZ_AVBC01000045.1"/>
</dbReference>
<dbReference type="Proteomes" id="UP000019113">
    <property type="component" value="Unassembled WGS sequence"/>
</dbReference>
<feature type="transmembrane region" description="Helical" evidence="6">
    <location>
        <begin position="394"/>
        <end position="415"/>
    </location>
</feature>
<evidence type="ECO:0000256" key="5">
    <source>
        <dbReference type="ARBA" id="ARBA00023136"/>
    </source>
</evidence>
<keyword evidence="5 6" id="KW-0472">Membrane</keyword>
<evidence type="ECO:0000259" key="7">
    <source>
        <dbReference type="PROSITE" id="PS50850"/>
    </source>
</evidence>
<feature type="domain" description="Major facilitator superfamily (MFS) profile" evidence="7">
    <location>
        <begin position="21"/>
        <end position="446"/>
    </location>
</feature>
<keyword evidence="2" id="KW-0813">Transport</keyword>
<feature type="transmembrane region" description="Helical" evidence="6">
    <location>
        <begin position="59"/>
        <end position="85"/>
    </location>
</feature>
<keyword evidence="3 6" id="KW-0812">Transmembrane</keyword>
<feature type="transmembrane region" description="Helical" evidence="6">
    <location>
        <begin position="421"/>
        <end position="443"/>
    </location>
</feature>
<feature type="transmembrane region" description="Helical" evidence="6">
    <location>
        <begin position="188"/>
        <end position="207"/>
    </location>
</feature>
<evidence type="ECO:0000313" key="9">
    <source>
        <dbReference type="Proteomes" id="UP000019113"/>
    </source>
</evidence>
<feature type="transmembrane region" description="Helical" evidence="6">
    <location>
        <begin position="264"/>
        <end position="286"/>
    </location>
</feature>
<evidence type="ECO:0000256" key="1">
    <source>
        <dbReference type="ARBA" id="ARBA00004141"/>
    </source>
</evidence>
<proteinExistence type="predicted"/>
<accession>W1N1G5</accession>
<dbReference type="PATRIC" id="fig|1178482.3.peg.3891"/>
<dbReference type="InterPro" id="IPR036259">
    <property type="entry name" value="MFS_trans_sf"/>
</dbReference>
<evidence type="ECO:0000256" key="2">
    <source>
        <dbReference type="ARBA" id="ARBA00022448"/>
    </source>
</evidence>
<feature type="transmembrane region" description="Helical" evidence="6">
    <location>
        <begin position="306"/>
        <end position="324"/>
    </location>
</feature>
<evidence type="ECO:0000256" key="4">
    <source>
        <dbReference type="ARBA" id="ARBA00022989"/>
    </source>
</evidence>
<name>W1N1G5_9GAMM</name>
<sequence length="462" mass="50531">MPDTLRQRNWRDSLAIYLKAPVVTMLFLGFSAGLPFLLVFSTLTTWLRSSGVEVAAIGFFSWIGLIYSVKVIWAPVVDGVAIPLLTRWLGQRRSWMLCGQALMMIGLVGMSSIAAGSEVNQLWLVAGFALMVAFGSATQDIAIDAFRIESAEENLQAAMASTYIIGYRGGLIMAGAGALHLAQDWSWHFAYLTMAVLVGIGMLTVLLRPEPTRRSRSSTFRSDPQLRHYLRVHRHRGRAAKRVGAWLVLFRSPFVDLWQRYGRFGFYLLAFIAMYRISDLAMASMAYPLYIDLGFDLKTIADVTKVFGVIMSLLGGLLGGLLVARYGIGRILVLGAIMTAATNLVFAVLANSGDNIAMLVITITGDNLSNGLASAVFVAFLSSLTSRGYTATQYAIFSSLMTLPGKFLSGFGGLVVTDFGYTSFFVIASIMGIPAILMAWNIWRHQLVPTTEEGTTEQTQQG</sequence>
<dbReference type="EMBL" id="AVBC01000045">
    <property type="protein sequence ID" value="ERL49437.1"/>
    <property type="molecule type" value="Genomic_DNA"/>
</dbReference>
<organism evidence="8 9">
    <name type="scientific">Halomonas huangheensis</name>
    <dbReference type="NCBI Taxonomy" id="1178482"/>
    <lineage>
        <taxon>Bacteria</taxon>
        <taxon>Pseudomonadati</taxon>
        <taxon>Pseudomonadota</taxon>
        <taxon>Gammaproteobacteria</taxon>
        <taxon>Oceanospirillales</taxon>
        <taxon>Halomonadaceae</taxon>
        <taxon>Halomonas</taxon>
    </lineage>
</organism>
<dbReference type="AlphaFoldDB" id="W1N1G5"/>
<feature type="transmembrane region" description="Helical" evidence="6">
    <location>
        <begin position="164"/>
        <end position="182"/>
    </location>
</feature>
<dbReference type="SUPFAM" id="SSF103473">
    <property type="entry name" value="MFS general substrate transporter"/>
    <property type="match status" value="1"/>
</dbReference>
<evidence type="ECO:0000313" key="8">
    <source>
        <dbReference type="EMBL" id="ERL49437.1"/>
    </source>
</evidence>
<comment type="caution">
    <text evidence="8">The sequence shown here is derived from an EMBL/GenBank/DDBJ whole genome shotgun (WGS) entry which is preliminary data.</text>
</comment>
<feature type="transmembrane region" description="Helical" evidence="6">
    <location>
        <begin position="21"/>
        <end position="47"/>
    </location>
</feature>
<feature type="transmembrane region" description="Helical" evidence="6">
    <location>
        <begin position="122"/>
        <end position="143"/>
    </location>
</feature>